<keyword evidence="2" id="KW-1185">Reference proteome</keyword>
<protein>
    <submittedName>
        <fullName evidence="1">Uncharacterized protein</fullName>
    </submittedName>
</protein>
<comment type="caution">
    <text evidence="1">The sequence shown here is derived from an EMBL/GenBank/DDBJ whole genome shotgun (WGS) entry which is preliminary data.</text>
</comment>
<organism evidence="1 2">
    <name type="scientific">Shouchella xiaoxiensis</name>
    <dbReference type="NCBI Taxonomy" id="766895"/>
    <lineage>
        <taxon>Bacteria</taxon>
        <taxon>Bacillati</taxon>
        <taxon>Bacillota</taxon>
        <taxon>Bacilli</taxon>
        <taxon>Bacillales</taxon>
        <taxon>Bacillaceae</taxon>
        <taxon>Shouchella</taxon>
    </lineage>
</organism>
<dbReference type="EMBL" id="JAFBCV010000001">
    <property type="protein sequence ID" value="MBM7836995.1"/>
    <property type="molecule type" value="Genomic_DNA"/>
</dbReference>
<evidence type="ECO:0000313" key="2">
    <source>
        <dbReference type="Proteomes" id="UP001179280"/>
    </source>
</evidence>
<dbReference type="Proteomes" id="UP001179280">
    <property type="component" value="Unassembled WGS sequence"/>
</dbReference>
<gene>
    <name evidence="1" type="ORF">JOC54_000226</name>
</gene>
<reference evidence="1" key="1">
    <citation type="submission" date="2021-01" db="EMBL/GenBank/DDBJ databases">
        <title>Genomic Encyclopedia of Type Strains, Phase IV (KMG-IV): sequencing the most valuable type-strain genomes for metagenomic binning, comparative biology and taxonomic classification.</title>
        <authorList>
            <person name="Goeker M."/>
        </authorList>
    </citation>
    <scope>NUCLEOTIDE SEQUENCE</scope>
    <source>
        <strain evidence="1">DSM 21943</strain>
    </source>
</reference>
<dbReference type="RefSeq" id="WP_204463759.1">
    <property type="nucleotide sequence ID" value="NZ_JAFBCV010000001.1"/>
</dbReference>
<evidence type="ECO:0000313" key="1">
    <source>
        <dbReference type="EMBL" id="MBM7836995.1"/>
    </source>
</evidence>
<accession>A0ABS2SNA8</accession>
<proteinExistence type="predicted"/>
<name>A0ABS2SNA8_9BACI</name>
<sequence>MKKGVLIFVFIICFIVGGFFVTRAMNQAEDVALSDDFTSSFINEDVETDEGFHYFESGNRKFSMWFPEGYYVGNNHAQYSSKPHSEIINLFEESENENGYKGVFQISYRDNISNERAQLRLERLLEDFSYDNQYETIDNESAIIYYGASNYELVGRQGKKTDPSLSFTNRFFALIQAKNSDEIIALNYRLSCPESMGCSYDDNSERIFFEKFIENIHFTE</sequence>